<dbReference type="Proteomes" id="UP001079657">
    <property type="component" value="Unassembled WGS sequence"/>
</dbReference>
<sequence length="168" mass="19648">MVNKEYLLDTNIVIKIWNEYPDLFEAMEGNDEIDFKIYHHIAAELSIKEFREVNGVPVLTDKFLKLLGHIINEDAVDFAEICKPNVCIKHDVNKHMYSINGNKLSRNDYNLICICENYKQYTLVTQDKKMVNSAKIILDHSRVLTFNEFLCDLKTFNVVINKDNKVLF</sequence>
<dbReference type="RefSeq" id="WP_268051164.1">
    <property type="nucleotide sequence ID" value="NZ_JAPQES010000006.1"/>
</dbReference>
<evidence type="ECO:0000313" key="1">
    <source>
        <dbReference type="EMBL" id="MCY6372225.1"/>
    </source>
</evidence>
<dbReference type="SUPFAM" id="SSF88723">
    <property type="entry name" value="PIN domain-like"/>
    <property type="match status" value="1"/>
</dbReference>
<dbReference type="EMBL" id="JAPQES010000006">
    <property type="protein sequence ID" value="MCY6372225.1"/>
    <property type="molecule type" value="Genomic_DNA"/>
</dbReference>
<evidence type="ECO:0008006" key="3">
    <source>
        <dbReference type="Google" id="ProtNLM"/>
    </source>
</evidence>
<accession>A0ABT4CT19</accession>
<protein>
    <recommendedName>
        <fullName evidence="3">PIN domain-containing protein</fullName>
    </recommendedName>
</protein>
<evidence type="ECO:0000313" key="2">
    <source>
        <dbReference type="Proteomes" id="UP001079657"/>
    </source>
</evidence>
<gene>
    <name evidence="1" type="ORF">OXH55_16460</name>
</gene>
<comment type="caution">
    <text evidence="1">The sequence shown here is derived from an EMBL/GenBank/DDBJ whole genome shotgun (WGS) entry which is preliminary data.</text>
</comment>
<keyword evidence="2" id="KW-1185">Reference proteome</keyword>
<proteinExistence type="predicted"/>
<reference evidence="1" key="1">
    <citation type="submission" date="2022-12" db="EMBL/GenBank/DDBJ databases">
        <authorList>
            <person name="Wang J."/>
        </authorList>
    </citation>
    <scope>NUCLEOTIDE SEQUENCE</scope>
    <source>
        <strain evidence="1">HY-42-06</strain>
    </source>
</reference>
<name>A0ABT4CT19_9CLOT</name>
<dbReference type="InterPro" id="IPR029060">
    <property type="entry name" value="PIN-like_dom_sf"/>
</dbReference>
<organism evidence="1 2">
    <name type="scientific">Clostridium ganghwense</name>
    <dbReference type="NCBI Taxonomy" id="312089"/>
    <lineage>
        <taxon>Bacteria</taxon>
        <taxon>Bacillati</taxon>
        <taxon>Bacillota</taxon>
        <taxon>Clostridia</taxon>
        <taxon>Eubacteriales</taxon>
        <taxon>Clostridiaceae</taxon>
        <taxon>Clostridium</taxon>
    </lineage>
</organism>